<dbReference type="PANTHER" id="PTHR43174">
    <property type="entry name" value="UDP-N-ACETYLGLUCOSAMINE 2-EPIMERASE"/>
    <property type="match status" value="1"/>
</dbReference>
<dbReference type="RefSeq" id="WP_380026186.1">
    <property type="nucleotide sequence ID" value="NZ_JBHSHC010000098.1"/>
</dbReference>
<protein>
    <submittedName>
        <fullName evidence="2">UDP-N-acetylglucosamine 2-epimerase</fullName>
        <ecNumber evidence="2">3.2.1.183</ecNumber>
    </submittedName>
</protein>
<dbReference type="EMBL" id="JBHSHC010000098">
    <property type="protein sequence ID" value="MFC4768241.1"/>
    <property type="molecule type" value="Genomic_DNA"/>
</dbReference>
<dbReference type="EC" id="3.2.1.183" evidence="2"/>
<dbReference type="NCBIfam" id="TIGR03568">
    <property type="entry name" value="NeuC_NnaA"/>
    <property type="match status" value="1"/>
</dbReference>
<sequence length="387" mass="42540">MSKRKICVVTGTRAEYGLLYWLMKGIQDDPELELQLIVTGMHLSPEFGLTYKTIEADGFIIDEKIEMLLSGDTPVAIAKSIGLGVIGFADALARLKPDILVLLGDRYEILTAAQAAMVAKIPIAHIAGGDTTEGAFDESIRHSITKMAHLHFVTNEAAARRVRQLGENPEHIHNVGSPGIDQIKRLSLLGREELERDLNFQFKKRNLLITFHPATLDEQPAGEQFQQLLSALDCLGNDVGLIFTKPNADTDGRILIRMIDDYVSTRQNAKAYTSLGQLRYLSTIAQVDAVVGNSSSGLYEVPSFKKPTVNIGDRQKGRLQASSVIKCKPVADEIVKAIQEAFIKDCSDTDNPYGDGNSSERIVAVLKGLPDLSGLLHKHFFEVDGEW</sequence>
<accession>A0ABV9Q162</accession>
<evidence type="ECO:0000313" key="2">
    <source>
        <dbReference type="EMBL" id="MFC4768241.1"/>
    </source>
</evidence>
<dbReference type="Pfam" id="PF02350">
    <property type="entry name" value="Epimerase_2"/>
    <property type="match status" value="1"/>
</dbReference>
<dbReference type="InterPro" id="IPR003331">
    <property type="entry name" value="UDP_GlcNAc_Epimerase_2_dom"/>
</dbReference>
<dbReference type="InterPro" id="IPR020004">
    <property type="entry name" value="UDP-GlcNAc_Epase"/>
</dbReference>
<evidence type="ECO:0000313" key="3">
    <source>
        <dbReference type="Proteomes" id="UP001596002"/>
    </source>
</evidence>
<keyword evidence="2" id="KW-0326">Glycosidase</keyword>
<organism evidence="2 3">
    <name type="scientific">Effusibacillus consociatus</name>
    <dbReference type="NCBI Taxonomy" id="1117041"/>
    <lineage>
        <taxon>Bacteria</taxon>
        <taxon>Bacillati</taxon>
        <taxon>Bacillota</taxon>
        <taxon>Bacilli</taxon>
        <taxon>Bacillales</taxon>
        <taxon>Alicyclobacillaceae</taxon>
        <taxon>Effusibacillus</taxon>
    </lineage>
</organism>
<dbReference type="PANTHER" id="PTHR43174:SF3">
    <property type="entry name" value="UDP-N-ACETYLGLUCOSAMINE 2-EPIMERASE"/>
    <property type="match status" value="1"/>
</dbReference>
<evidence type="ECO:0000259" key="1">
    <source>
        <dbReference type="Pfam" id="PF02350"/>
    </source>
</evidence>
<dbReference type="CDD" id="cd03786">
    <property type="entry name" value="GTB_UDP-GlcNAc_2-Epimerase"/>
    <property type="match status" value="1"/>
</dbReference>
<name>A0ABV9Q162_9BACL</name>
<proteinExistence type="predicted"/>
<keyword evidence="2" id="KW-0378">Hydrolase</keyword>
<dbReference type="InterPro" id="IPR029767">
    <property type="entry name" value="WecB-like"/>
</dbReference>
<dbReference type="Gene3D" id="3.40.50.2000">
    <property type="entry name" value="Glycogen Phosphorylase B"/>
    <property type="match status" value="2"/>
</dbReference>
<reference evidence="3" key="1">
    <citation type="journal article" date="2019" name="Int. J. Syst. Evol. Microbiol.">
        <title>The Global Catalogue of Microorganisms (GCM) 10K type strain sequencing project: providing services to taxonomists for standard genome sequencing and annotation.</title>
        <authorList>
            <consortium name="The Broad Institute Genomics Platform"/>
            <consortium name="The Broad Institute Genome Sequencing Center for Infectious Disease"/>
            <person name="Wu L."/>
            <person name="Ma J."/>
        </authorList>
    </citation>
    <scope>NUCLEOTIDE SEQUENCE [LARGE SCALE GENOMIC DNA]</scope>
    <source>
        <strain evidence="3">WYCCWR 12678</strain>
    </source>
</reference>
<comment type="caution">
    <text evidence="2">The sequence shown here is derived from an EMBL/GenBank/DDBJ whole genome shotgun (WGS) entry which is preliminary data.</text>
</comment>
<keyword evidence="3" id="KW-1185">Reference proteome</keyword>
<dbReference type="GO" id="GO:0016798">
    <property type="term" value="F:hydrolase activity, acting on glycosyl bonds"/>
    <property type="evidence" value="ECO:0007669"/>
    <property type="project" value="UniProtKB-KW"/>
</dbReference>
<dbReference type="SUPFAM" id="SSF53756">
    <property type="entry name" value="UDP-Glycosyltransferase/glycogen phosphorylase"/>
    <property type="match status" value="1"/>
</dbReference>
<gene>
    <name evidence="2" type="primary">neuC</name>
    <name evidence="2" type="ORF">ACFO8Q_12875</name>
</gene>
<dbReference type="Proteomes" id="UP001596002">
    <property type="component" value="Unassembled WGS sequence"/>
</dbReference>
<feature type="domain" description="UDP-N-acetylglucosamine 2-epimerase" evidence="1">
    <location>
        <begin position="26"/>
        <end position="367"/>
    </location>
</feature>